<sequence>MSYLQESIRCKGAQICSPFVRDVRGTSVVGYVSSGTGDVYAITEGKHVVWTHTGGDPRGAAFDSHGKLHIADCAHAAILKADVSAHTHQPGLVVKVYEEKPFRGPSSIQIAPTGVVYFTDSGPLGETTLAEPRGSVFCIAHGPSGGQVLKPLALDCLAHPCGLAVSPNSKLIYVAEMMHNRLLRFVQRPTGIYHCTVFHQFAGGMGPSCVACDADGRIYVGMFDVAGGADEHGKIYILSHAGTIEHVLQVPGQEITGLCIEPSTRALFVTEASGNALHCIALDAIFK</sequence>
<proteinExistence type="predicted"/>
<dbReference type="RefSeq" id="XP_008863155.1">
    <property type="nucleotide sequence ID" value="XM_008864933.1"/>
</dbReference>
<gene>
    <name evidence="2" type="ORF">H310_01722</name>
</gene>
<organism evidence="2">
    <name type="scientific">Aphanomyces invadans</name>
    <dbReference type="NCBI Taxonomy" id="157072"/>
    <lineage>
        <taxon>Eukaryota</taxon>
        <taxon>Sar</taxon>
        <taxon>Stramenopiles</taxon>
        <taxon>Oomycota</taxon>
        <taxon>Saprolegniomycetes</taxon>
        <taxon>Saprolegniales</taxon>
        <taxon>Verrucalvaceae</taxon>
        <taxon>Aphanomyces</taxon>
    </lineage>
</organism>
<dbReference type="GeneID" id="20078772"/>
<dbReference type="PANTHER" id="PTHR47572">
    <property type="entry name" value="LIPOPROTEIN-RELATED"/>
    <property type="match status" value="1"/>
</dbReference>
<dbReference type="OrthoDB" id="423498at2759"/>
<dbReference type="VEuPathDB" id="FungiDB:H310_01722"/>
<protein>
    <recommendedName>
        <fullName evidence="1">SMP-30/Gluconolactonase/LRE-like region domain-containing protein</fullName>
    </recommendedName>
</protein>
<feature type="domain" description="SMP-30/Gluconolactonase/LRE-like region" evidence="1">
    <location>
        <begin position="43"/>
        <end position="272"/>
    </location>
</feature>
<dbReference type="InterPro" id="IPR051262">
    <property type="entry name" value="SMP-30/CGR1_Lactonase"/>
</dbReference>
<dbReference type="InterPro" id="IPR011042">
    <property type="entry name" value="6-blade_b-propeller_TolB-like"/>
</dbReference>
<evidence type="ECO:0000313" key="2">
    <source>
        <dbReference type="EMBL" id="ETW09350.1"/>
    </source>
</evidence>
<accession>A0A024UTR6</accession>
<dbReference type="InterPro" id="IPR013658">
    <property type="entry name" value="SGL"/>
</dbReference>
<evidence type="ECO:0000259" key="1">
    <source>
        <dbReference type="Pfam" id="PF08450"/>
    </source>
</evidence>
<dbReference type="SUPFAM" id="SSF63829">
    <property type="entry name" value="Calcium-dependent phosphotriesterase"/>
    <property type="match status" value="1"/>
</dbReference>
<dbReference type="PANTHER" id="PTHR47572:SF5">
    <property type="entry name" value="BLR2277 PROTEIN"/>
    <property type="match status" value="1"/>
</dbReference>
<name>A0A024UTR6_9STRA</name>
<reference evidence="2" key="1">
    <citation type="submission" date="2013-12" db="EMBL/GenBank/DDBJ databases">
        <title>The Genome Sequence of Aphanomyces invadans NJM9701.</title>
        <authorList>
            <consortium name="The Broad Institute Genomics Platform"/>
            <person name="Russ C."/>
            <person name="Tyler B."/>
            <person name="van West P."/>
            <person name="Dieguez-Uribeondo J."/>
            <person name="Young S.K."/>
            <person name="Zeng Q."/>
            <person name="Gargeya S."/>
            <person name="Fitzgerald M."/>
            <person name="Abouelleil A."/>
            <person name="Alvarado L."/>
            <person name="Chapman S.B."/>
            <person name="Gainer-Dewar J."/>
            <person name="Goldberg J."/>
            <person name="Griggs A."/>
            <person name="Gujja S."/>
            <person name="Hansen M."/>
            <person name="Howarth C."/>
            <person name="Imamovic A."/>
            <person name="Ireland A."/>
            <person name="Larimer J."/>
            <person name="McCowan C."/>
            <person name="Murphy C."/>
            <person name="Pearson M."/>
            <person name="Poon T.W."/>
            <person name="Priest M."/>
            <person name="Roberts A."/>
            <person name="Saif S."/>
            <person name="Shea T."/>
            <person name="Sykes S."/>
            <person name="Wortman J."/>
            <person name="Nusbaum C."/>
            <person name="Birren B."/>
        </authorList>
    </citation>
    <scope>NUCLEOTIDE SEQUENCE [LARGE SCALE GENOMIC DNA]</scope>
    <source>
        <strain evidence="2">NJM9701</strain>
    </source>
</reference>
<dbReference type="AlphaFoldDB" id="A0A024UTR6"/>
<dbReference type="eggNOG" id="ENOG502R1DI">
    <property type="taxonomic scope" value="Eukaryota"/>
</dbReference>
<dbReference type="EMBL" id="KI913953">
    <property type="protein sequence ID" value="ETW09350.1"/>
    <property type="molecule type" value="Genomic_DNA"/>
</dbReference>
<dbReference type="Pfam" id="PF08450">
    <property type="entry name" value="SGL"/>
    <property type="match status" value="1"/>
</dbReference>
<dbReference type="STRING" id="157072.A0A024UTR6"/>
<dbReference type="Gene3D" id="2.120.10.30">
    <property type="entry name" value="TolB, C-terminal domain"/>
    <property type="match status" value="1"/>
</dbReference>